<dbReference type="PROSITE" id="PS50887">
    <property type="entry name" value="GGDEF"/>
    <property type="match status" value="1"/>
</dbReference>
<evidence type="ECO:0000256" key="1">
    <source>
        <dbReference type="SAM" id="Phobius"/>
    </source>
</evidence>
<keyword evidence="5" id="KW-1185">Reference proteome</keyword>
<dbReference type="InterPro" id="IPR001633">
    <property type="entry name" value="EAL_dom"/>
</dbReference>
<dbReference type="PANTHER" id="PTHR44757">
    <property type="entry name" value="DIGUANYLATE CYCLASE DGCP"/>
    <property type="match status" value="1"/>
</dbReference>
<dbReference type="CDD" id="cd01948">
    <property type="entry name" value="EAL"/>
    <property type="match status" value="1"/>
</dbReference>
<gene>
    <name evidence="4" type="ORF">HLPCO_002539</name>
</gene>
<dbReference type="AlphaFoldDB" id="U2DS99"/>
<dbReference type="InterPro" id="IPR029787">
    <property type="entry name" value="Nucleotide_cyclase"/>
</dbReference>
<feature type="transmembrane region" description="Helical" evidence="1">
    <location>
        <begin position="46"/>
        <end position="63"/>
    </location>
</feature>
<dbReference type="STRING" id="1033810.HLPCO_002539"/>
<accession>U2DS99</accession>
<dbReference type="InterPro" id="IPR043128">
    <property type="entry name" value="Rev_trsase/Diguanyl_cyclase"/>
</dbReference>
<proteinExistence type="predicted"/>
<dbReference type="eggNOG" id="COG5001">
    <property type="taxonomic scope" value="Bacteria"/>
</dbReference>
<dbReference type="RefSeq" id="WP_008826602.1">
    <property type="nucleotide sequence ID" value="NZ_AFNU02000011.1"/>
</dbReference>
<keyword evidence="1" id="KW-0472">Membrane</keyword>
<evidence type="ECO:0000313" key="4">
    <source>
        <dbReference type="EMBL" id="ERJ11417.1"/>
    </source>
</evidence>
<dbReference type="SUPFAM" id="SSF55073">
    <property type="entry name" value="Nucleotide cyclase"/>
    <property type="match status" value="1"/>
</dbReference>
<reference evidence="4 5" key="2">
    <citation type="journal article" date="2013" name="PLoS ONE">
        <title>INDIGO - INtegrated Data Warehouse of MIcrobial GenOmes with Examples from the Red Sea Extremophiles.</title>
        <authorList>
            <person name="Alam I."/>
            <person name="Antunes A."/>
            <person name="Kamau A.A."/>
            <person name="Ba Alawi W."/>
            <person name="Kalkatawi M."/>
            <person name="Stingl U."/>
            <person name="Bajic V.B."/>
        </authorList>
    </citation>
    <scope>NUCLEOTIDE SEQUENCE [LARGE SCALE GENOMIC DNA]</scope>
    <source>
        <strain evidence="4 5">SSD-17B</strain>
    </source>
</reference>
<dbReference type="InParanoid" id="U2DS99"/>
<organism evidence="4 5">
    <name type="scientific">Haloplasma contractile SSD-17B</name>
    <dbReference type="NCBI Taxonomy" id="1033810"/>
    <lineage>
        <taxon>Bacteria</taxon>
        <taxon>Bacillati</taxon>
        <taxon>Mycoplasmatota</taxon>
        <taxon>Mollicutes</taxon>
        <taxon>Haloplasmatales</taxon>
        <taxon>Haloplasmataceae</taxon>
        <taxon>Haloplasma</taxon>
    </lineage>
</organism>
<dbReference type="PANTHER" id="PTHR44757:SF2">
    <property type="entry name" value="BIOFILM ARCHITECTURE MAINTENANCE PROTEIN MBAA"/>
    <property type="match status" value="1"/>
</dbReference>
<dbReference type="CDD" id="cd01949">
    <property type="entry name" value="GGDEF"/>
    <property type="match status" value="1"/>
</dbReference>
<dbReference type="SMART" id="SM00267">
    <property type="entry name" value="GGDEF"/>
    <property type="match status" value="1"/>
</dbReference>
<protein>
    <submittedName>
        <fullName evidence="4">PAS-PAC sensor-containing diguanylate cyclase-phosphodiesterase protein</fullName>
    </submittedName>
</protein>
<feature type="domain" description="EAL" evidence="2">
    <location>
        <begin position="364"/>
        <end position="619"/>
    </location>
</feature>
<dbReference type="NCBIfam" id="TIGR00254">
    <property type="entry name" value="GGDEF"/>
    <property type="match status" value="1"/>
</dbReference>
<feature type="transmembrane region" description="Helical" evidence="1">
    <location>
        <begin position="112"/>
        <end position="129"/>
    </location>
</feature>
<evidence type="ECO:0000313" key="5">
    <source>
        <dbReference type="Proteomes" id="UP000005707"/>
    </source>
</evidence>
<feature type="transmembrane region" description="Helical" evidence="1">
    <location>
        <begin position="70"/>
        <end position="92"/>
    </location>
</feature>
<dbReference type="SMART" id="SM00052">
    <property type="entry name" value="EAL"/>
    <property type="match status" value="1"/>
</dbReference>
<dbReference type="Gene3D" id="3.30.70.270">
    <property type="match status" value="1"/>
</dbReference>
<dbReference type="Gene3D" id="3.20.20.450">
    <property type="entry name" value="EAL domain"/>
    <property type="match status" value="1"/>
</dbReference>
<feature type="domain" description="GGDEF" evidence="3">
    <location>
        <begin position="222"/>
        <end position="355"/>
    </location>
</feature>
<sequence length="629" mass="73042">MYQLLKEGYMNWQKYWFKYGTPWIFVIILGYIILSSVMTYSNVTSLLINFAFLFMLVVAYILKNDNIKDLLLYCALILFMSHMVVQSISIVYISRYIYLIPVLYIIVSQKRYTGIISSLVLSTYVYTFFLKPNNSNIPDQLLHGLAIGAFINSLLVTLVSKMIHSLVDKTKHYKMLSYELKQLNDSLQYKSTHDSLTGLPKRDIILKKIKDCITHYKEDPDFDFAVLFVDLDQFKHINDTLGHHIGDQALKEQVDKITQLMENKGTVSRFGGDEFIILLDQYDDKEAVFELIDHILVNIKVPVKIAGHYIANTASIGICFADQDYNTPEEYLQYSDLAMYQAKMQGKDRYVVFSNEYKKRNNRYVKLERDLHYALEREQLELYYQPIYNLQTDEVTGFEALIRWNHPDYGLIKPTEFIPITEETGLIIPIGKWIMEEACSKLLILQEELNNNTLTISINVSPIQLLNPSIYDQIVDVIDQTGIRPELISLEITESVVIDEFKHSEALLERIKRLGMKIYVDDFGTGYSSLGYLYQLPLDLIKIDQSFVMMCNEDIKKKKMLKTILNLANEFKMEVIGEGVEKIEEFIELKTLGCKQIQGYYISKPKPINELKQMLAELKLKNEKRTKAV</sequence>
<comment type="caution">
    <text evidence="4">The sequence shown here is derived from an EMBL/GenBank/DDBJ whole genome shotgun (WGS) entry which is preliminary data.</text>
</comment>
<dbReference type="Pfam" id="PF00990">
    <property type="entry name" value="GGDEF"/>
    <property type="match status" value="1"/>
</dbReference>
<dbReference type="PROSITE" id="PS50883">
    <property type="entry name" value="EAL"/>
    <property type="match status" value="1"/>
</dbReference>
<dbReference type="InterPro" id="IPR035919">
    <property type="entry name" value="EAL_sf"/>
</dbReference>
<feature type="transmembrane region" description="Helical" evidence="1">
    <location>
        <begin position="141"/>
        <end position="163"/>
    </location>
</feature>
<dbReference type="InterPro" id="IPR000160">
    <property type="entry name" value="GGDEF_dom"/>
</dbReference>
<evidence type="ECO:0000259" key="2">
    <source>
        <dbReference type="PROSITE" id="PS50883"/>
    </source>
</evidence>
<dbReference type="Pfam" id="PF00563">
    <property type="entry name" value="EAL"/>
    <property type="match status" value="1"/>
</dbReference>
<evidence type="ECO:0000259" key="3">
    <source>
        <dbReference type="PROSITE" id="PS50887"/>
    </source>
</evidence>
<keyword evidence="1" id="KW-1133">Transmembrane helix</keyword>
<dbReference type="InterPro" id="IPR052155">
    <property type="entry name" value="Biofilm_reg_signaling"/>
</dbReference>
<name>U2DS99_9MOLU</name>
<dbReference type="SUPFAM" id="SSF141868">
    <property type="entry name" value="EAL domain-like"/>
    <property type="match status" value="1"/>
</dbReference>
<reference evidence="4 5" key="1">
    <citation type="journal article" date="2011" name="J. Bacteriol.">
        <title>Genome sequence of Haloplasma contractile, an unusual contractile bacterium from a deep-sea anoxic brine lake.</title>
        <authorList>
            <person name="Antunes A."/>
            <person name="Alam I."/>
            <person name="El Dorry H."/>
            <person name="Siam R."/>
            <person name="Robertson A."/>
            <person name="Bajic V.B."/>
            <person name="Stingl U."/>
        </authorList>
    </citation>
    <scope>NUCLEOTIDE SEQUENCE [LARGE SCALE GENOMIC DNA]</scope>
    <source>
        <strain evidence="4 5">SSD-17B</strain>
    </source>
</reference>
<feature type="transmembrane region" description="Helical" evidence="1">
    <location>
        <begin position="21"/>
        <end position="40"/>
    </location>
</feature>
<dbReference type="OrthoDB" id="9805474at2"/>
<keyword evidence="1" id="KW-0812">Transmembrane</keyword>
<dbReference type="Proteomes" id="UP000005707">
    <property type="component" value="Unassembled WGS sequence"/>
</dbReference>
<dbReference type="EMBL" id="AFNU02000011">
    <property type="protein sequence ID" value="ERJ11417.1"/>
    <property type="molecule type" value="Genomic_DNA"/>
</dbReference>